<dbReference type="InterPro" id="IPR006139">
    <property type="entry name" value="D-isomer_2_OHA_DH_cat_dom"/>
</dbReference>
<dbReference type="SUPFAM" id="SSF52283">
    <property type="entry name" value="Formate/glycerate dehydrogenase catalytic domain-like"/>
    <property type="match status" value="1"/>
</dbReference>
<comment type="similarity">
    <text evidence="1 4">Belongs to the D-isomer specific 2-hydroxyacid dehydrogenase family.</text>
</comment>
<protein>
    <submittedName>
        <fullName evidence="7">D-2-hydroxyacid dehydrogenase</fullName>
    </submittedName>
</protein>
<evidence type="ECO:0000313" key="8">
    <source>
        <dbReference type="Proteomes" id="UP000727993"/>
    </source>
</evidence>
<evidence type="ECO:0000256" key="4">
    <source>
        <dbReference type="RuleBase" id="RU003719"/>
    </source>
</evidence>
<dbReference type="SUPFAM" id="SSF51735">
    <property type="entry name" value="NAD(P)-binding Rossmann-fold domains"/>
    <property type="match status" value="1"/>
</dbReference>
<dbReference type="Gene3D" id="3.40.50.720">
    <property type="entry name" value="NAD(P)-binding Rossmann-like Domain"/>
    <property type="match status" value="2"/>
</dbReference>
<dbReference type="AlphaFoldDB" id="A0A936NC61"/>
<dbReference type="PANTHER" id="PTHR43333">
    <property type="entry name" value="2-HACID_DH_C DOMAIN-CONTAINING PROTEIN"/>
    <property type="match status" value="1"/>
</dbReference>
<evidence type="ECO:0000313" key="7">
    <source>
        <dbReference type="EMBL" id="MBK9297617.1"/>
    </source>
</evidence>
<dbReference type="GO" id="GO:0016616">
    <property type="term" value="F:oxidoreductase activity, acting on the CH-OH group of donors, NAD or NADP as acceptor"/>
    <property type="evidence" value="ECO:0007669"/>
    <property type="project" value="InterPro"/>
</dbReference>
<dbReference type="PROSITE" id="PS00671">
    <property type="entry name" value="D_2_HYDROXYACID_DH_3"/>
    <property type="match status" value="1"/>
</dbReference>
<dbReference type="Proteomes" id="UP000727993">
    <property type="component" value="Unassembled WGS sequence"/>
</dbReference>
<evidence type="ECO:0000259" key="5">
    <source>
        <dbReference type="Pfam" id="PF00389"/>
    </source>
</evidence>
<dbReference type="InterPro" id="IPR006140">
    <property type="entry name" value="D-isomer_DH_NAD-bd"/>
</dbReference>
<dbReference type="PANTHER" id="PTHR43333:SF1">
    <property type="entry name" value="D-ISOMER SPECIFIC 2-HYDROXYACID DEHYDROGENASE NAD-BINDING DOMAIN-CONTAINING PROTEIN"/>
    <property type="match status" value="1"/>
</dbReference>
<evidence type="ECO:0000256" key="2">
    <source>
        <dbReference type="ARBA" id="ARBA00023002"/>
    </source>
</evidence>
<accession>A0A936NC61</accession>
<reference evidence="7 8" key="1">
    <citation type="submission" date="2020-10" db="EMBL/GenBank/DDBJ databases">
        <title>Connecting structure to function with the recovery of over 1000 high-quality activated sludge metagenome-assembled genomes encoding full-length rRNA genes using long-read sequencing.</title>
        <authorList>
            <person name="Singleton C.M."/>
            <person name="Petriglieri F."/>
            <person name="Kristensen J.M."/>
            <person name="Kirkegaard R.H."/>
            <person name="Michaelsen T.Y."/>
            <person name="Andersen M.H."/>
            <person name="Karst S.M."/>
            <person name="Dueholm M.S."/>
            <person name="Nielsen P.H."/>
            <person name="Albertsen M."/>
        </authorList>
    </citation>
    <scope>NUCLEOTIDE SEQUENCE [LARGE SCALE GENOMIC DNA]</scope>
    <source>
        <strain evidence="7">Lyne_18-Q3-R50-59_MAXAC.006</strain>
    </source>
</reference>
<proteinExistence type="inferred from homology"/>
<dbReference type="EMBL" id="JADJZA010000007">
    <property type="protein sequence ID" value="MBK9297617.1"/>
    <property type="molecule type" value="Genomic_DNA"/>
</dbReference>
<name>A0A936NC61_9ACTN</name>
<dbReference type="Pfam" id="PF00389">
    <property type="entry name" value="2-Hacid_dh"/>
    <property type="match status" value="1"/>
</dbReference>
<keyword evidence="3" id="KW-0520">NAD</keyword>
<sequence>MEASTDGMVVAISASERIPEMERRFLAAHSGAELLWTPYVESLEARSSKARHGGVNADGLPTPEITDELRNAWARTQVLVGLDLPAGVAELFPRLELLQLASAGYDKCDLGALASMGVRLATASGLAAPSIAEFVMGRLLAEWKHFRTLDAQQRAHDWTQQLGVEVAGRTLGIVGLGALGRAIARRARAFDMTVLATRASARAGETDPEVDELYPAAALDDMLQRCDAVVATLPANESTFDMFDASRFAVMAEGTVFVNVSRGSLVVETDLIEALRSGHLRAAVLDVTRVEPLPADDPLWDAPNLYLSPHTSTSLDRYADNLVDLAADNLTRYVEGQPLRNEVELAGR</sequence>
<feature type="domain" description="D-isomer specific 2-hydroxyacid dehydrogenase catalytic" evidence="5">
    <location>
        <begin position="83"/>
        <end position="343"/>
    </location>
</feature>
<comment type="caution">
    <text evidence="7">The sequence shown here is derived from an EMBL/GenBank/DDBJ whole genome shotgun (WGS) entry which is preliminary data.</text>
</comment>
<dbReference type="Pfam" id="PF02826">
    <property type="entry name" value="2-Hacid_dh_C"/>
    <property type="match status" value="1"/>
</dbReference>
<evidence type="ECO:0000256" key="1">
    <source>
        <dbReference type="ARBA" id="ARBA00005854"/>
    </source>
</evidence>
<dbReference type="InterPro" id="IPR036291">
    <property type="entry name" value="NAD(P)-bd_dom_sf"/>
</dbReference>
<keyword evidence="2 4" id="KW-0560">Oxidoreductase</keyword>
<gene>
    <name evidence="7" type="ORF">IPN02_12455</name>
</gene>
<organism evidence="7 8">
    <name type="scientific">Candidatus Neomicrothrix subdominans</name>
    <dbReference type="NCBI Taxonomy" id="2954438"/>
    <lineage>
        <taxon>Bacteria</taxon>
        <taxon>Bacillati</taxon>
        <taxon>Actinomycetota</taxon>
        <taxon>Acidimicrobiia</taxon>
        <taxon>Acidimicrobiales</taxon>
        <taxon>Microthrixaceae</taxon>
        <taxon>Candidatus Neomicrothrix</taxon>
    </lineage>
</organism>
<dbReference type="GO" id="GO:0051287">
    <property type="term" value="F:NAD binding"/>
    <property type="evidence" value="ECO:0007669"/>
    <property type="project" value="InterPro"/>
</dbReference>
<feature type="domain" description="D-isomer specific 2-hydroxyacid dehydrogenase NAD-binding" evidence="6">
    <location>
        <begin position="138"/>
        <end position="312"/>
    </location>
</feature>
<dbReference type="InterPro" id="IPR029753">
    <property type="entry name" value="D-isomer_DH_CS"/>
</dbReference>
<evidence type="ECO:0000256" key="3">
    <source>
        <dbReference type="ARBA" id="ARBA00023027"/>
    </source>
</evidence>
<evidence type="ECO:0000259" key="6">
    <source>
        <dbReference type="Pfam" id="PF02826"/>
    </source>
</evidence>
<dbReference type="CDD" id="cd05300">
    <property type="entry name" value="2-Hacid_dh_1"/>
    <property type="match status" value="1"/>
</dbReference>